<dbReference type="PANTHER" id="PTHR15858">
    <property type="entry name" value="IMMEDIATE EARLY RESPONSE 3-INTERACTING PROTEIN 1"/>
    <property type="match status" value="1"/>
</dbReference>
<evidence type="ECO:0000313" key="12">
    <source>
        <dbReference type="EMBL" id="KAF6031716.1"/>
    </source>
</evidence>
<dbReference type="GO" id="GO:0030134">
    <property type="term" value="C:COPII-coated ER to Golgi transport vesicle"/>
    <property type="evidence" value="ECO:0007669"/>
    <property type="project" value="TreeGrafter"/>
</dbReference>
<evidence type="ECO:0000313" key="11">
    <source>
        <dbReference type="EMBL" id="KAF6025502.1"/>
    </source>
</evidence>
<evidence type="ECO:0000256" key="6">
    <source>
        <dbReference type="ARBA" id="ARBA00022989"/>
    </source>
</evidence>
<accession>A0A7J7K2A4</accession>
<dbReference type="InterPro" id="IPR013880">
    <property type="entry name" value="Yos1"/>
</dbReference>
<gene>
    <name evidence="12" type="ORF">EB796_010010</name>
    <name evidence="11" type="ORF">EB796_016184</name>
</gene>
<evidence type="ECO:0000256" key="8">
    <source>
        <dbReference type="ARBA" id="ARBA00024203"/>
    </source>
</evidence>
<comment type="similarity">
    <text evidence="8">Belongs to the YOS1 family.</text>
</comment>
<dbReference type="Proteomes" id="UP000593567">
    <property type="component" value="Unassembled WGS sequence"/>
</dbReference>
<dbReference type="GO" id="GO:0000139">
    <property type="term" value="C:Golgi membrane"/>
    <property type="evidence" value="ECO:0007669"/>
    <property type="project" value="TreeGrafter"/>
</dbReference>
<evidence type="ECO:0000256" key="5">
    <source>
        <dbReference type="ARBA" id="ARBA00022927"/>
    </source>
</evidence>
<reference evidence="12 13" key="2">
    <citation type="submission" date="2020-06" db="EMBL/GenBank/DDBJ databases">
        <title>Draft genome of Bugula neritina, a colonial animal packing powerful symbionts and potential medicines.</title>
        <authorList>
            <person name="Rayko M."/>
        </authorList>
    </citation>
    <scope>NUCLEOTIDE SEQUENCE [LARGE SCALE GENOMIC DNA]</scope>
    <source>
        <strain evidence="12">Kwan_BN1</strain>
    </source>
</reference>
<evidence type="ECO:0000256" key="4">
    <source>
        <dbReference type="ARBA" id="ARBA00022692"/>
    </source>
</evidence>
<evidence type="ECO:0000256" key="2">
    <source>
        <dbReference type="ARBA" id="ARBA00016434"/>
    </source>
</evidence>
<comment type="caution">
    <text evidence="12">The sequence shown here is derived from an EMBL/GenBank/DDBJ whole genome shotgun (WGS) entry which is preliminary data.</text>
</comment>
<comment type="subcellular location">
    <subcellularLocation>
        <location evidence="1">Membrane</location>
    </subcellularLocation>
</comment>
<dbReference type="Pfam" id="PF08571">
    <property type="entry name" value="Yos1"/>
    <property type="match status" value="1"/>
</dbReference>
<evidence type="ECO:0000256" key="1">
    <source>
        <dbReference type="ARBA" id="ARBA00004370"/>
    </source>
</evidence>
<keyword evidence="6" id="KW-1133">Transmembrane helix</keyword>
<reference evidence="12 13" key="1">
    <citation type="submission" date="2019-09" db="EMBL/GenBank/DDBJ databases">
        <authorList>
            <person name="Raiko M."/>
            <person name="Komissarov A."/>
            <person name="Rhodes A."/>
            <person name="Kliver S."/>
            <person name="Lim-Fong G."/>
            <person name="Kwan J."/>
            <person name="O'Brien S.J."/>
            <person name="Lopez J.V."/>
        </authorList>
    </citation>
    <scope>NUCLEOTIDE SEQUENCE [LARGE SCALE GENOMIC DNA]</scope>
    <source>
        <strain evidence="12">Kwan_BN1</strain>
    </source>
</reference>
<feature type="signal peptide" evidence="10">
    <location>
        <begin position="1"/>
        <end position="23"/>
    </location>
</feature>
<comment type="function">
    <text evidence="9">Regulator of endoplasmic reticulum secretion that acts as a key determinant of brain size. Required for secretion of extracellular matrix proteins. Required for correct brain development by depositing sufficient extracellular matrix proteins for tissue integrity and the proliferation of neural progenitors. Acts as a regulator of the unfolded protein response (UPR).</text>
</comment>
<keyword evidence="4" id="KW-0812">Transmembrane</keyword>
<proteinExistence type="inferred from homology"/>
<evidence type="ECO:0000256" key="10">
    <source>
        <dbReference type="SAM" id="SignalP"/>
    </source>
</evidence>
<dbReference type="AlphaFoldDB" id="A0A7J7K2A4"/>
<dbReference type="GO" id="GO:0015031">
    <property type="term" value="P:protein transport"/>
    <property type="evidence" value="ECO:0007669"/>
    <property type="project" value="UniProtKB-KW"/>
</dbReference>
<dbReference type="EMBL" id="VXIV02002453">
    <property type="protein sequence ID" value="KAF6025502.1"/>
    <property type="molecule type" value="Genomic_DNA"/>
</dbReference>
<feature type="chain" id="PRO_5033913180" description="Immediate early response 3-interacting protein 1" evidence="10">
    <location>
        <begin position="24"/>
        <end position="79"/>
    </location>
</feature>
<keyword evidence="10" id="KW-0732">Signal</keyword>
<evidence type="ECO:0000256" key="9">
    <source>
        <dbReference type="ARBA" id="ARBA00045999"/>
    </source>
</evidence>
<keyword evidence="7" id="KW-0472">Membrane</keyword>
<keyword evidence="3" id="KW-0813">Transport</keyword>
<keyword evidence="13" id="KW-1185">Reference proteome</keyword>
<dbReference type="EMBL" id="VXIV02001577">
    <property type="protein sequence ID" value="KAF6031716.1"/>
    <property type="molecule type" value="Genomic_DNA"/>
</dbReference>
<dbReference type="GO" id="GO:0006888">
    <property type="term" value="P:endoplasmic reticulum to Golgi vesicle-mediated transport"/>
    <property type="evidence" value="ECO:0007669"/>
    <property type="project" value="TreeGrafter"/>
</dbReference>
<dbReference type="PANTHER" id="PTHR15858:SF0">
    <property type="entry name" value="IMMEDIATE EARLY RESPONSE 3-INTERACTING PROTEIN 1"/>
    <property type="match status" value="1"/>
</dbReference>
<keyword evidence="5" id="KW-0653">Protein transport</keyword>
<organism evidence="12 13">
    <name type="scientific">Bugula neritina</name>
    <name type="common">Brown bryozoan</name>
    <name type="synonym">Sertularia neritina</name>
    <dbReference type="NCBI Taxonomy" id="10212"/>
    <lineage>
        <taxon>Eukaryota</taxon>
        <taxon>Metazoa</taxon>
        <taxon>Spiralia</taxon>
        <taxon>Lophotrochozoa</taxon>
        <taxon>Bryozoa</taxon>
        <taxon>Gymnolaemata</taxon>
        <taxon>Cheilostomatida</taxon>
        <taxon>Flustrina</taxon>
        <taxon>Buguloidea</taxon>
        <taxon>Bugulidae</taxon>
        <taxon>Bugula</taxon>
    </lineage>
</organism>
<protein>
    <recommendedName>
        <fullName evidence="2">Immediate early response 3-interacting protein 1</fullName>
    </recommendedName>
</protein>
<evidence type="ECO:0000313" key="13">
    <source>
        <dbReference type="Proteomes" id="UP000593567"/>
    </source>
</evidence>
<evidence type="ECO:0000256" key="7">
    <source>
        <dbReference type="ARBA" id="ARBA00023136"/>
    </source>
</evidence>
<dbReference type="GO" id="GO:0005789">
    <property type="term" value="C:endoplasmic reticulum membrane"/>
    <property type="evidence" value="ECO:0007669"/>
    <property type="project" value="TreeGrafter"/>
</dbReference>
<dbReference type="OrthoDB" id="15356at2759"/>
<name>A0A7J7K2A4_BUGNE</name>
<sequence>MAFGLYSLLEAILLCLNAVCVLHEKRFLAKLGPATAPAFGEEPGVKSQLLNLVNSIRTVMRFPLIGFNIITIALKLVFG</sequence>
<evidence type="ECO:0000256" key="3">
    <source>
        <dbReference type="ARBA" id="ARBA00022448"/>
    </source>
</evidence>